<reference evidence="7 8" key="1">
    <citation type="submission" date="2023-07" db="EMBL/GenBank/DDBJ databases">
        <title>Sorghum-associated microbial communities from plants grown in Nebraska, USA.</title>
        <authorList>
            <person name="Schachtman D."/>
        </authorList>
    </citation>
    <scope>NUCLEOTIDE SEQUENCE [LARGE SCALE GENOMIC DNA]</scope>
    <source>
        <strain evidence="7 8">4272</strain>
    </source>
</reference>
<dbReference type="InterPro" id="IPR051087">
    <property type="entry name" value="Mitochondrial_ACSM"/>
</dbReference>
<dbReference type="SUPFAM" id="SSF56801">
    <property type="entry name" value="Acetyl-CoA synthetase-like"/>
    <property type="match status" value="1"/>
</dbReference>
<dbReference type="Gene3D" id="3.30.300.30">
    <property type="match status" value="1"/>
</dbReference>
<gene>
    <name evidence="7" type="ORF">J2W56_002833</name>
</gene>
<dbReference type="GO" id="GO:0003987">
    <property type="term" value="F:acetate-CoA ligase activity"/>
    <property type="evidence" value="ECO:0007669"/>
    <property type="project" value="UniProtKB-EC"/>
</dbReference>
<dbReference type="PANTHER" id="PTHR43605:SF10">
    <property type="entry name" value="ACYL-COA SYNTHETASE MEDIUM CHAIN FAMILY MEMBER 3"/>
    <property type="match status" value="1"/>
</dbReference>
<feature type="domain" description="AMP-dependent synthetase/ligase" evidence="5">
    <location>
        <begin position="49"/>
        <end position="405"/>
    </location>
</feature>
<evidence type="ECO:0000259" key="5">
    <source>
        <dbReference type="Pfam" id="PF00501"/>
    </source>
</evidence>
<sequence>MTSNTEVYRQARDRLVDLATDYDTAVRTFHWPRLTGAFNWAVDWFDVIARGNDRTALWIVEEDGSELRVSFDEMARRSDRVATWLAELGVRRGDRVILMLGNQVELWESMLAVAKLGAVVMPTTGALGPADLIDRITRGEVRFVLTNARDTAKFDEVPGDYRRIAVGGPVEGWHDYAEAAAVQSAGPFPTVTQVGDELLVYFTSGTTSKPKMVQHNQISYPVGHLSTMYWIGVRPGDVHLAISAPGWAKHAWSCFFAPWIAEATIFVYNYGRFDAEALLGQLRRAEVNTFCAPPTVWRMLIQADLGERPSGLREILGAGEPLNPDVIAQVENAWGLTIRDGFGQTETTLQIANTPGQPVKAGSMGRPMPGVPVVLVDPVTGMPADEGEICLDLSAHPVNLMNGYLQDPERNAAVMEGGYYHTGDVAARDEDGYITYIGRTDDVFKSSDYKVSPFELESVLIEHPAVVEAAVVPQPDDTRLAVPKAYVTLAAGWEPDRETARAILEYARDHLAPYLRVRRIEFTELPKTISGKIRRVELRQREEAAHASGTGIAQDFRYEDVLAQPTV</sequence>
<dbReference type="EC" id="6.2.1.1" evidence="7"/>
<evidence type="ECO:0000259" key="6">
    <source>
        <dbReference type="Pfam" id="PF13193"/>
    </source>
</evidence>
<dbReference type="Pfam" id="PF00501">
    <property type="entry name" value="AMP-binding"/>
    <property type="match status" value="1"/>
</dbReference>
<evidence type="ECO:0000313" key="7">
    <source>
        <dbReference type="EMBL" id="MDR7169092.1"/>
    </source>
</evidence>
<keyword evidence="8" id="KW-1185">Reference proteome</keyword>
<dbReference type="InterPro" id="IPR000873">
    <property type="entry name" value="AMP-dep_synth/lig_dom"/>
</dbReference>
<evidence type="ECO:0000256" key="3">
    <source>
        <dbReference type="ARBA" id="ARBA00022741"/>
    </source>
</evidence>
<dbReference type="InterPro" id="IPR042099">
    <property type="entry name" value="ANL_N_sf"/>
</dbReference>
<evidence type="ECO:0000256" key="1">
    <source>
        <dbReference type="ARBA" id="ARBA00006432"/>
    </source>
</evidence>
<dbReference type="Proteomes" id="UP001251217">
    <property type="component" value="Unassembled WGS sequence"/>
</dbReference>
<dbReference type="PROSITE" id="PS00455">
    <property type="entry name" value="AMP_BINDING"/>
    <property type="match status" value="1"/>
</dbReference>
<protein>
    <submittedName>
        <fullName evidence="7">Acetyl-CoA synthetase</fullName>
        <ecNumber evidence="7">6.2.1.1</ecNumber>
    </submittedName>
</protein>
<dbReference type="Gene3D" id="3.40.50.12780">
    <property type="entry name" value="N-terminal domain of ligase-like"/>
    <property type="match status" value="1"/>
</dbReference>
<dbReference type="InterPro" id="IPR045851">
    <property type="entry name" value="AMP-bd_C_sf"/>
</dbReference>
<evidence type="ECO:0000256" key="2">
    <source>
        <dbReference type="ARBA" id="ARBA00022598"/>
    </source>
</evidence>
<comment type="similarity">
    <text evidence="1">Belongs to the ATP-dependent AMP-binding enzyme family.</text>
</comment>
<feature type="domain" description="AMP-binding enzyme C-terminal" evidence="6">
    <location>
        <begin position="455"/>
        <end position="532"/>
    </location>
</feature>
<dbReference type="InterPro" id="IPR025110">
    <property type="entry name" value="AMP-bd_C"/>
</dbReference>
<name>A0ABU1XGI9_9NOCA</name>
<accession>A0ABU1XGI9</accession>
<keyword evidence="3" id="KW-0547">Nucleotide-binding</keyword>
<dbReference type="EMBL" id="JAVDWW010000004">
    <property type="protein sequence ID" value="MDR7169092.1"/>
    <property type="molecule type" value="Genomic_DNA"/>
</dbReference>
<dbReference type="Pfam" id="PF13193">
    <property type="entry name" value="AMP-binding_C"/>
    <property type="match status" value="1"/>
</dbReference>
<dbReference type="InterPro" id="IPR020845">
    <property type="entry name" value="AMP-binding_CS"/>
</dbReference>
<comment type="caution">
    <text evidence="7">The sequence shown here is derived from an EMBL/GenBank/DDBJ whole genome shotgun (WGS) entry which is preliminary data.</text>
</comment>
<proteinExistence type="inferred from homology"/>
<evidence type="ECO:0000256" key="4">
    <source>
        <dbReference type="ARBA" id="ARBA00022840"/>
    </source>
</evidence>
<evidence type="ECO:0000313" key="8">
    <source>
        <dbReference type="Proteomes" id="UP001251217"/>
    </source>
</evidence>
<dbReference type="RefSeq" id="WP_310402039.1">
    <property type="nucleotide sequence ID" value="NZ_JAVDWW010000004.1"/>
</dbReference>
<keyword evidence="2 7" id="KW-0436">Ligase</keyword>
<keyword evidence="4" id="KW-0067">ATP-binding</keyword>
<dbReference type="PANTHER" id="PTHR43605">
    <property type="entry name" value="ACYL-COENZYME A SYNTHETASE"/>
    <property type="match status" value="1"/>
</dbReference>
<organism evidence="7 8">
    <name type="scientific">Nocardia kruczakiae</name>
    <dbReference type="NCBI Taxonomy" id="261477"/>
    <lineage>
        <taxon>Bacteria</taxon>
        <taxon>Bacillati</taxon>
        <taxon>Actinomycetota</taxon>
        <taxon>Actinomycetes</taxon>
        <taxon>Mycobacteriales</taxon>
        <taxon>Nocardiaceae</taxon>
        <taxon>Nocardia</taxon>
    </lineage>
</organism>